<comment type="subcellular location">
    <subcellularLocation>
        <location evidence="1">Nucleus</location>
    </subcellularLocation>
</comment>
<dbReference type="OrthoDB" id="2956100at2759"/>
<dbReference type="InterPro" id="IPR050888">
    <property type="entry name" value="ZnF_C2H2-type_TF"/>
</dbReference>
<dbReference type="Proteomes" id="UP000521943">
    <property type="component" value="Unassembled WGS sequence"/>
</dbReference>
<dbReference type="PROSITE" id="PS00028">
    <property type="entry name" value="ZINC_FINGER_C2H2_1"/>
    <property type="match status" value="2"/>
</dbReference>
<keyword evidence="6" id="KW-0539">Nucleus</keyword>
<feature type="compositionally biased region" description="Low complexity" evidence="8">
    <location>
        <begin position="196"/>
        <end position="208"/>
    </location>
</feature>
<organism evidence="10 11">
    <name type="scientific">Ephemerocybe angulata</name>
    <dbReference type="NCBI Taxonomy" id="980116"/>
    <lineage>
        <taxon>Eukaryota</taxon>
        <taxon>Fungi</taxon>
        <taxon>Dikarya</taxon>
        <taxon>Basidiomycota</taxon>
        <taxon>Agaricomycotina</taxon>
        <taxon>Agaricomycetes</taxon>
        <taxon>Agaricomycetidae</taxon>
        <taxon>Agaricales</taxon>
        <taxon>Agaricineae</taxon>
        <taxon>Psathyrellaceae</taxon>
        <taxon>Ephemerocybe</taxon>
    </lineage>
</organism>
<evidence type="ECO:0000256" key="6">
    <source>
        <dbReference type="ARBA" id="ARBA00023242"/>
    </source>
</evidence>
<evidence type="ECO:0000256" key="8">
    <source>
        <dbReference type="SAM" id="MobiDB-lite"/>
    </source>
</evidence>
<name>A0A8H6HEX1_9AGAR</name>
<sequence>MSRQLFCEACDRPFVNREAMLAHIKGSSAPHPSCDLCGVRFASERALEAHTAAKHLHRCTMCNRDFPAAFSLHDHFRSSRLHPSCHRCGEGCENEAALALHRSTAHFKLQCCGEVIYEEDLEKHYITSPGHPTCKICGRGFKTIGELQIHQCNIPETPPPTASGKTSRPSDVEPRGGANVAEGALAPISFVRADQAPRAPGGPSPARAVPTSEAHTRIPSRSHAPLYKPIRALMLPGQEANTIWGSIENRQTSTMPEWRRNRESSSLTTMATAMTLPSGNGTRSIEKAGSETSFGASSCTTPSNTSSSSSGSPVKPLLYKPPTALSTLGSSSLPSSTRVTPVTVLRPALHCRLCRADACVDITATMCGHLFCNKYVANKFTILLTPFSTIIVHIRCITGEALKTLKCPVCAAPVVLYCLFKLDLSA</sequence>
<accession>A0A8H6HEX1</accession>
<protein>
    <recommendedName>
        <fullName evidence="9">C2H2-type domain-containing protein</fullName>
    </recommendedName>
</protein>
<dbReference type="GO" id="GO:0005634">
    <property type="term" value="C:nucleus"/>
    <property type="evidence" value="ECO:0007669"/>
    <property type="project" value="UniProtKB-SubCell"/>
</dbReference>
<evidence type="ECO:0000256" key="7">
    <source>
        <dbReference type="PROSITE-ProRule" id="PRU00042"/>
    </source>
</evidence>
<evidence type="ECO:0000313" key="11">
    <source>
        <dbReference type="Proteomes" id="UP000521943"/>
    </source>
</evidence>
<feature type="region of interest" description="Disordered" evidence="8">
    <location>
        <begin position="153"/>
        <end position="178"/>
    </location>
</feature>
<evidence type="ECO:0000256" key="3">
    <source>
        <dbReference type="ARBA" id="ARBA00022737"/>
    </source>
</evidence>
<evidence type="ECO:0000256" key="1">
    <source>
        <dbReference type="ARBA" id="ARBA00004123"/>
    </source>
</evidence>
<evidence type="ECO:0000256" key="5">
    <source>
        <dbReference type="ARBA" id="ARBA00022833"/>
    </source>
</evidence>
<evidence type="ECO:0000259" key="9">
    <source>
        <dbReference type="PROSITE" id="PS50157"/>
    </source>
</evidence>
<dbReference type="InterPro" id="IPR013087">
    <property type="entry name" value="Znf_C2H2_type"/>
</dbReference>
<feature type="region of interest" description="Disordered" evidence="8">
    <location>
        <begin position="194"/>
        <end position="218"/>
    </location>
</feature>
<dbReference type="SMART" id="SM00355">
    <property type="entry name" value="ZnF_C2H2"/>
    <property type="match status" value="5"/>
</dbReference>
<keyword evidence="2" id="KW-0479">Metal-binding</keyword>
<keyword evidence="4 7" id="KW-0863">Zinc-finger</keyword>
<evidence type="ECO:0000313" key="10">
    <source>
        <dbReference type="EMBL" id="KAF6744882.1"/>
    </source>
</evidence>
<feature type="compositionally biased region" description="Low complexity" evidence="8">
    <location>
        <begin position="297"/>
        <end position="312"/>
    </location>
</feature>
<dbReference type="PANTHER" id="PTHR24406">
    <property type="entry name" value="TRANSCRIPTIONAL REPRESSOR CTCFL-RELATED"/>
    <property type="match status" value="1"/>
</dbReference>
<keyword evidence="5" id="KW-0862">Zinc</keyword>
<dbReference type="Pfam" id="PF00096">
    <property type="entry name" value="zf-C2H2"/>
    <property type="match status" value="1"/>
</dbReference>
<keyword evidence="11" id="KW-1185">Reference proteome</keyword>
<dbReference type="Gene3D" id="3.30.160.60">
    <property type="entry name" value="Classic Zinc Finger"/>
    <property type="match status" value="1"/>
</dbReference>
<feature type="region of interest" description="Disordered" evidence="8">
    <location>
        <begin position="252"/>
        <end position="314"/>
    </location>
</feature>
<comment type="caution">
    <text evidence="10">The sequence shown here is derived from an EMBL/GenBank/DDBJ whole genome shotgun (WGS) entry which is preliminary data.</text>
</comment>
<gene>
    <name evidence="10" type="ORF">DFP72DRAFT_1093098</name>
</gene>
<reference evidence="10 11" key="1">
    <citation type="submission" date="2020-07" db="EMBL/GenBank/DDBJ databases">
        <title>Comparative genomics of pyrophilous fungi reveals a link between fire events and developmental genes.</title>
        <authorList>
            <consortium name="DOE Joint Genome Institute"/>
            <person name="Steindorff A.S."/>
            <person name="Carver A."/>
            <person name="Calhoun S."/>
            <person name="Stillman K."/>
            <person name="Liu H."/>
            <person name="Lipzen A."/>
            <person name="Pangilinan J."/>
            <person name="Labutti K."/>
            <person name="Bruns T.D."/>
            <person name="Grigoriev I.V."/>
        </authorList>
    </citation>
    <scope>NUCLEOTIDE SEQUENCE [LARGE SCALE GENOMIC DNA]</scope>
    <source>
        <strain evidence="10 11">CBS 144469</strain>
    </source>
</reference>
<dbReference type="EMBL" id="JACGCI010000113">
    <property type="protein sequence ID" value="KAF6744882.1"/>
    <property type="molecule type" value="Genomic_DNA"/>
</dbReference>
<dbReference type="GO" id="GO:0008270">
    <property type="term" value="F:zinc ion binding"/>
    <property type="evidence" value="ECO:0007669"/>
    <property type="project" value="UniProtKB-KW"/>
</dbReference>
<feature type="compositionally biased region" description="Low complexity" evidence="8">
    <location>
        <begin position="264"/>
        <end position="278"/>
    </location>
</feature>
<keyword evidence="3" id="KW-0677">Repeat</keyword>
<dbReference type="Pfam" id="PF12874">
    <property type="entry name" value="zf-met"/>
    <property type="match status" value="1"/>
</dbReference>
<dbReference type="PROSITE" id="PS50157">
    <property type="entry name" value="ZINC_FINGER_C2H2_2"/>
    <property type="match status" value="1"/>
</dbReference>
<evidence type="ECO:0000256" key="4">
    <source>
        <dbReference type="ARBA" id="ARBA00022771"/>
    </source>
</evidence>
<dbReference type="Pfam" id="PF13912">
    <property type="entry name" value="zf-C2H2_6"/>
    <property type="match status" value="1"/>
</dbReference>
<feature type="domain" description="C2H2-type" evidence="9">
    <location>
        <begin position="57"/>
        <end position="82"/>
    </location>
</feature>
<proteinExistence type="predicted"/>
<dbReference type="AlphaFoldDB" id="A0A8H6HEX1"/>
<evidence type="ECO:0000256" key="2">
    <source>
        <dbReference type="ARBA" id="ARBA00022723"/>
    </source>
</evidence>